<dbReference type="Gene3D" id="3.40.50.300">
    <property type="entry name" value="P-loop containing nucleotide triphosphate hydrolases"/>
    <property type="match status" value="1"/>
</dbReference>
<keyword evidence="1" id="KW-0813">Transport</keyword>
<dbReference type="GO" id="GO:0005524">
    <property type="term" value="F:ATP binding"/>
    <property type="evidence" value="ECO:0007669"/>
    <property type="project" value="UniProtKB-KW"/>
</dbReference>
<evidence type="ECO:0000259" key="4">
    <source>
        <dbReference type="PROSITE" id="PS50893"/>
    </source>
</evidence>
<evidence type="ECO:0000256" key="1">
    <source>
        <dbReference type="ARBA" id="ARBA00022448"/>
    </source>
</evidence>
<dbReference type="InterPro" id="IPR027417">
    <property type="entry name" value="P-loop_NTPase"/>
</dbReference>
<protein>
    <submittedName>
        <fullName evidence="5">Metal ABC transporter ATP-binding protein</fullName>
    </submittedName>
</protein>
<sequence length="246" mass="27238">MGPSIILNQTGLIIGDNTLLKPANLTLEAGKLHLLTGPNGAGKSSLLRSMMGLMPHSGDIHWQWPGKASLPAYIPQLAFFDATLPVTVEDYLHASIHTRAFFLKKSKAQKQRLQSLLEKVGLQDKTQRKLGQLSGGERQRLLFARALAQDTTLWFMDEPMTGLDQDAQQTIEQLILQLKAQRCTLVMVHHDHDFVRRHADQVVVVNQGIERSGSPEQIYGASHNQDDIPARSLTVSRTSSTSEVCS</sequence>
<comment type="caution">
    <text evidence="5">The sequence shown here is derived from an EMBL/GenBank/DDBJ whole genome shotgun (WGS) entry which is preliminary data.</text>
</comment>
<evidence type="ECO:0000256" key="2">
    <source>
        <dbReference type="ARBA" id="ARBA00022741"/>
    </source>
</evidence>
<keyword evidence="6" id="KW-1185">Reference proteome</keyword>
<dbReference type="InterPro" id="IPR003593">
    <property type="entry name" value="AAA+_ATPase"/>
</dbReference>
<gene>
    <name evidence="5" type="ORF">H4O21_06910</name>
</gene>
<dbReference type="InterPro" id="IPR017871">
    <property type="entry name" value="ABC_transporter-like_CS"/>
</dbReference>
<dbReference type="Proteomes" id="UP000565262">
    <property type="component" value="Unassembled WGS sequence"/>
</dbReference>
<accession>A0A839INR7</accession>
<organism evidence="5 6">
    <name type="scientific">Oceanospirillum sediminis</name>
    <dbReference type="NCBI Taxonomy" id="2760088"/>
    <lineage>
        <taxon>Bacteria</taxon>
        <taxon>Pseudomonadati</taxon>
        <taxon>Pseudomonadota</taxon>
        <taxon>Gammaproteobacteria</taxon>
        <taxon>Oceanospirillales</taxon>
        <taxon>Oceanospirillaceae</taxon>
        <taxon>Oceanospirillum</taxon>
    </lineage>
</organism>
<dbReference type="RefSeq" id="WP_182808107.1">
    <property type="nucleotide sequence ID" value="NZ_JACJFM010000006.1"/>
</dbReference>
<dbReference type="SUPFAM" id="SSF52540">
    <property type="entry name" value="P-loop containing nucleoside triphosphate hydrolases"/>
    <property type="match status" value="1"/>
</dbReference>
<keyword evidence="3 5" id="KW-0067">ATP-binding</keyword>
<name>A0A839INR7_9GAMM</name>
<evidence type="ECO:0000313" key="6">
    <source>
        <dbReference type="Proteomes" id="UP000565262"/>
    </source>
</evidence>
<dbReference type="Pfam" id="PF00005">
    <property type="entry name" value="ABC_tran"/>
    <property type="match status" value="1"/>
</dbReference>
<keyword evidence="2" id="KW-0547">Nucleotide-binding</keyword>
<dbReference type="EMBL" id="JACJFM010000006">
    <property type="protein sequence ID" value="MBB1486334.1"/>
    <property type="molecule type" value="Genomic_DNA"/>
</dbReference>
<dbReference type="PROSITE" id="PS50893">
    <property type="entry name" value="ABC_TRANSPORTER_2"/>
    <property type="match status" value="1"/>
</dbReference>
<dbReference type="InterPro" id="IPR050153">
    <property type="entry name" value="Metal_Ion_Import_ABC"/>
</dbReference>
<evidence type="ECO:0000313" key="5">
    <source>
        <dbReference type="EMBL" id="MBB1486334.1"/>
    </source>
</evidence>
<evidence type="ECO:0000256" key="3">
    <source>
        <dbReference type="ARBA" id="ARBA00022840"/>
    </source>
</evidence>
<reference evidence="5 6" key="1">
    <citation type="submission" date="2020-08" db="EMBL/GenBank/DDBJ databases">
        <title>Oceanospirillum sp. nov. isolated from marine sediment.</title>
        <authorList>
            <person name="Ji X."/>
        </authorList>
    </citation>
    <scope>NUCLEOTIDE SEQUENCE [LARGE SCALE GENOMIC DNA]</scope>
    <source>
        <strain evidence="5 6">D5</strain>
    </source>
</reference>
<dbReference type="AlphaFoldDB" id="A0A839INR7"/>
<dbReference type="PANTHER" id="PTHR42734:SF7">
    <property type="entry name" value="ATP-BINDING COMPONENT OF ABC TRANSPORTER-RELATED"/>
    <property type="match status" value="1"/>
</dbReference>
<dbReference type="PANTHER" id="PTHR42734">
    <property type="entry name" value="METAL TRANSPORT SYSTEM ATP-BINDING PROTEIN TM_0124-RELATED"/>
    <property type="match status" value="1"/>
</dbReference>
<dbReference type="GO" id="GO:0016887">
    <property type="term" value="F:ATP hydrolysis activity"/>
    <property type="evidence" value="ECO:0007669"/>
    <property type="project" value="InterPro"/>
</dbReference>
<dbReference type="InterPro" id="IPR003439">
    <property type="entry name" value="ABC_transporter-like_ATP-bd"/>
</dbReference>
<dbReference type="SMART" id="SM00382">
    <property type="entry name" value="AAA"/>
    <property type="match status" value="1"/>
</dbReference>
<feature type="domain" description="ABC transporter" evidence="4">
    <location>
        <begin position="5"/>
        <end position="231"/>
    </location>
</feature>
<dbReference type="PROSITE" id="PS00211">
    <property type="entry name" value="ABC_TRANSPORTER_1"/>
    <property type="match status" value="1"/>
</dbReference>
<proteinExistence type="predicted"/>